<feature type="non-terminal residue" evidence="1">
    <location>
        <position position="368"/>
    </location>
</feature>
<dbReference type="AlphaFoldDB" id="A0AA36C3C4"/>
<proteinExistence type="predicted"/>
<evidence type="ECO:0000313" key="2">
    <source>
        <dbReference type="Proteomes" id="UP001177023"/>
    </source>
</evidence>
<organism evidence="1 2">
    <name type="scientific">Mesorhabditis spiculigera</name>
    <dbReference type="NCBI Taxonomy" id="96644"/>
    <lineage>
        <taxon>Eukaryota</taxon>
        <taxon>Metazoa</taxon>
        <taxon>Ecdysozoa</taxon>
        <taxon>Nematoda</taxon>
        <taxon>Chromadorea</taxon>
        <taxon>Rhabditida</taxon>
        <taxon>Rhabditina</taxon>
        <taxon>Rhabditomorpha</taxon>
        <taxon>Rhabditoidea</taxon>
        <taxon>Rhabditidae</taxon>
        <taxon>Mesorhabditinae</taxon>
        <taxon>Mesorhabditis</taxon>
    </lineage>
</organism>
<reference evidence="1" key="1">
    <citation type="submission" date="2023-06" db="EMBL/GenBank/DDBJ databases">
        <authorList>
            <person name="Delattre M."/>
        </authorList>
    </citation>
    <scope>NUCLEOTIDE SEQUENCE</scope>
    <source>
        <strain evidence="1">AF72</strain>
    </source>
</reference>
<comment type="caution">
    <text evidence="1">The sequence shown here is derived from an EMBL/GenBank/DDBJ whole genome shotgun (WGS) entry which is preliminary data.</text>
</comment>
<name>A0AA36C3C4_9BILA</name>
<sequence>MQEASVDLSYDSKELFGSEQFAVDAARGQGKLSGKAKAAQISLSQMNALVFGQTLQPGQVLVHHATTPQDIPAGGKIIVTPPPAGLLAGDLGVRGGGAAPFTRVLAAPAKGEYTYDSGTGEYAFAAADEGVPVFIDYRYSVATGKSLSVRNLPMGDMPVFQGELYLKYKGKSIYVRVPNFVSNKLSLSTKQDDYTIPDFEFTGYADEFGETLTIPPLALGDLEQLLERINRVMAGNMDKDAIATVIDATHAALRRNYPDMDRQEVSGLLDLRNFRDALEAVMGASGTGQSPVTLRRDWDMVMVGHMTDYWRHHPPVHVLVAGYMGYKPTEGVTDAPDLASNLAAMAADMRADLPEHLRGALDAFVPPA</sequence>
<protein>
    <submittedName>
        <fullName evidence="1">Uncharacterized protein</fullName>
    </submittedName>
</protein>
<gene>
    <name evidence="1" type="ORF">MSPICULIGERA_LOCUS410</name>
</gene>
<evidence type="ECO:0000313" key="1">
    <source>
        <dbReference type="EMBL" id="CAJ0557652.1"/>
    </source>
</evidence>
<dbReference type="Proteomes" id="UP001177023">
    <property type="component" value="Unassembled WGS sequence"/>
</dbReference>
<dbReference type="EMBL" id="CATQJA010000072">
    <property type="protein sequence ID" value="CAJ0557652.1"/>
    <property type="molecule type" value="Genomic_DNA"/>
</dbReference>
<accession>A0AA36C3C4</accession>
<keyword evidence="2" id="KW-1185">Reference proteome</keyword>